<protein>
    <submittedName>
        <fullName evidence="1">Uncharacterized protein</fullName>
    </submittedName>
</protein>
<evidence type="ECO:0000313" key="1">
    <source>
        <dbReference type="EMBL" id="MYM25787.1"/>
    </source>
</evidence>
<name>A0A6L8KGE0_9BURK</name>
<dbReference type="AlphaFoldDB" id="A0A6L8KGE0"/>
<sequence>MKTIISSAGTFGPFFVVDVLSDRLRADGVDFQFSVIGDYRMQQGAPELLLPPAVPESVPMLNARTQLYKSGLLDQWEALLADMPGDDGALARIKWASALTVRRDDTLVVAGLVMLGLTPEQGDKLFIDAASLIL</sequence>
<gene>
    <name evidence="1" type="ORF">GTP46_24470</name>
</gene>
<comment type="caution">
    <text evidence="1">The sequence shown here is derived from an EMBL/GenBank/DDBJ whole genome shotgun (WGS) entry which is preliminary data.</text>
</comment>
<accession>A0A6L8KGE0</accession>
<dbReference type="EMBL" id="WWCN01000018">
    <property type="protein sequence ID" value="MYM25787.1"/>
    <property type="molecule type" value="Genomic_DNA"/>
</dbReference>
<keyword evidence="2" id="KW-1185">Reference proteome</keyword>
<dbReference type="Proteomes" id="UP000479335">
    <property type="component" value="Unassembled WGS sequence"/>
</dbReference>
<reference evidence="1 2" key="1">
    <citation type="submission" date="2019-12" db="EMBL/GenBank/DDBJ databases">
        <title>Novel species isolated from a subtropical stream in China.</title>
        <authorList>
            <person name="Lu H."/>
        </authorList>
    </citation>
    <scope>NUCLEOTIDE SEQUENCE [LARGE SCALE GENOMIC DNA]</scope>
    <source>
        <strain evidence="1 2">FT135W</strain>
    </source>
</reference>
<organism evidence="1 2">
    <name type="scientific">Duganella flavida</name>
    <dbReference type="NCBI Taxonomy" id="2692175"/>
    <lineage>
        <taxon>Bacteria</taxon>
        <taxon>Pseudomonadati</taxon>
        <taxon>Pseudomonadota</taxon>
        <taxon>Betaproteobacteria</taxon>
        <taxon>Burkholderiales</taxon>
        <taxon>Oxalobacteraceae</taxon>
        <taxon>Telluria group</taxon>
        <taxon>Duganella</taxon>
    </lineage>
</organism>
<proteinExistence type="predicted"/>
<dbReference type="RefSeq" id="WP_161009224.1">
    <property type="nucleotide sequence ID" value="NZ_WWCN01000018.1"/>
</dbReference>
<evidence type="ECO:0000313" key="2">
    <source>
        <dbReference type="Proteomes" id="UP000479335"/>
    </source>
</evidence>